<dbReference type="Pfam" id="PF14223">
    <property type="entry name" value="Retrotran_gag_2"/>
    <property type="match status" value="1"/>
</dbReference>
<proteinExistence type="predicted"/>
<reference evidence="1 2" key="1">
    <citation type="submission" date="2019-08" db="EMBL/GenBank/DDBJ databases">
        <title>Draft genome sequences of two oriental melons (Cucumis melo L. var makuwa).</title>
        <authorList>
            <person name="Kwon S.-Y."/>
        </authorList>
    </citation>
    <scope>NUCLEOTIDE SEQUENCE [LARGE SCALE GENOMIC DNA]</scope>
    <source>
        <strain evidence="2">cv. Chang Bougi</strain>
        <tissue evidence="1">Leaf</tissue>
    </source>
</reference>
<organism evidence="1 2">
    <name type="scientific">Cucumis melo var. makuwa</name>
    <name type="common">Oriental melon</name>
    <dbReference type="NCBI Taxonomy" id="1194695"/>
    <lineage>
        <taxon>Eukaryota</taxon>
        <taxon>Viridiplantae</taxon>
        <taxon>Streptophyta</taxon>
        <taxon>Embryophyta</taxon>
        <taxon>Tracheophyta</taxon>
        <taxon>Spermatophyta</taxon>
        <taxon>Magnoliopsida</taxon>
        <taxon>eudicotyledons</taxon>
        <taxon>Gunneridae</taxon>
        <taxon>Pentapetalae</taxon>
        <taxon>rosids</taxon>
        <taxon>fabids</taxon>
        <taxon>Cucurbitales</taxon>
        <taxon>Cucurbitaceae</taxon>
        <taxon>Benincaseae</taxon>
        <taxon>Cucumis</taxon>
    </lineage>
</organism>
<accession>A0A5D3DXZ1</accession>
<comment type="caution">
    <text evidence="1">The sequence shown here is derived from an EMBL/GenBank/DDBJ whole genome shotgun (WGS) entry which is preliminary data.</text>
</comment>
<name>A0A5D3DXZ1_CUCMM</name>
<gene>
    <name evidence="1" type="ORF">E5676_scaffold289G00130</name>
</gene>
<protein>
    <submittedName>
        <fullName evidence="1">Retrovirus-related Pol polyprotein from transposon TNT 1-94</fullName>
    </submittedName>
</protein>
<dbReference type="AlphaFoldDB" id="A0A5D3DXZ1"/>
<sequence length="98" mass="11774">MENAVYGAIVLNLSDNVLREVIGEETTYGMWKKLEELYQHKDLPNRAFVRERFFTFKMDDNKLVIENLEEFKKLSSEFKELRDKIGDEKNRSFYSTHF</sequence>
<evidence type="ECO:0000313" key="2">
    <source>
        <dbReference type="Proteomes" id="UP000321947"/>
    </source>
</evidence>
<evidence type="ECO:0000313" key="1">
    <source>
        <dbReference type="EMBL" id="TYK28110.1"/>
    </source>
</evidence>
<dbReference type="Proteomes" id="UP000321947">
    <property type="component" value="Unassembled WGS sequence"/>
</dbReference>
<dbReference type="EMBL" id="SSTD01002353">
    <property type="protein sequence ID" value="TYK28110.1"/>
    <property type="molecule type" value="Genomic_DNA"/>
</dbReference>